<name>A0A921NBH6_9BACL</name>
<dbReference type="AlphaFoldDB" id="A0A921NBH6"/>
<evidence type="ECO:0000259" key="1">
    <source>
        <dbReference type="Pfam" id="PF01348"/>
    </source>
</evidence>
<feature type="domain" description="Domain X" evidence="1">
    <location>
        <begin position="262"/>
        <end position="344"/>
    </location>
</feature>
<dbReference type="PANTHER" id="PTHR33642:SF4">
    <property type="entry name" value="COX1_OXI3 INTRON 1 PROTEIN-RELATED"/>
    <property type="match status" value="1"/>
</dbReference>
<organism evidence="2 3">
    <name type="scientific">Metalysinibacillus jejuensis</name>
    <dbReference type="NCBI Taxonomy" id="914327"/>
    <lineage>
        <taxon>Bacteria</taxon>
        <taxon>Bacillati</taxon>
        <taxon>Bacillota</taxon>
        <taxon>Bacilli</taxon>
        <taxon>Bacillales</taxon>
        <taxon>Caryophanaceae</taxon>
        <taxon>Metalysinibacillus</taxon>
    </lineage>
</organism>
<protein>
    <recommendedName>
        <fullName evidence="1">Domain X domain-containing protein</fullName>
    </recommendedName>
</protein>
<proteinExistence type="predicted"/>
<dbReference type="PANTHER" id="PTHR33642">
    <property type="entry name" value="COX1/OXI3 INTRON 1 PROTEIN-RELATED"/>
    <property type="match status" value="1"/>
</dbReference>
<dbReference type="Proteomes" id="UP000700212">
    <property type="component" value="Unassembled WGS sequence"/>
</dbReference>
<dbReference type="EMBL" id="DYTV01000090">
    <property type="protein sequence ID" value="HJH11335.1"/>
    <property type="molecule type" value="Genomic_DNA"/>
</dbReference>
<dbReference type="GO" id="GO:0003964">
    <property type="term" value="F:RNA-directed DNA polymerase activity"/>
    <property type="evidence" value="ECO:0007669"/>
    <property type="project" value="TreeGrafter"/>
</dbReference>
<evidence type="ECO:0000313" key="3">
    <source>
        <dbReference type="Proteomes" id="UP000700212"/>
    </source>
</evidence>
<dbReference type="InterPro" id="IPR024937">
    <property type="entry name" value="Domain_X"/>
</dbReference>
<comment type="caution">
    <text evidence="2">The sequence shown here is derived from an EMBL/GenBank/DDBJ whole genome shotgun (WGS) entry which is preliminary data.</text>
</comment>
<dbReference type="GO" id="GO:0005737">
    <property type="term" value="C:cytoplasm"/>
    <property type="evidence" value="ECO:0007669"/>
    <property type="project" value="UniProtKB-ARBA"/>
</dbReference>
<reference evidence="2" key="2">
    <citation type="submission" date="2021-09" db="EMBL/GenBank/DDBJ databases">
        <authorList>
            <person name="Gilroy R."/>
        </authorList>
    </citation>
    <scope>NUCLEOTIDE SEQUENCE</scope>
    <source>
        <strain evidence="2">CHK160-4876</strain>
    </source>
</reference>
<sequence length="365" mass="43011">MQNASIPHYQFKRLYRNLYNELFYDEAYTLLFNKPMPSDIAMRVATMIKQLKQGCVQPSSIQAIEIALLQEVVRRLLSCIYMPALKGCFTQRQAVLAKVAITFSSTKWLVVIAPSDVTTPQTKQLIQRLRQKIQDERLLHLIELFYRMAPVGKVSQTLNQLLLNIYWSEVDYNMQYHKQYVRFGTHLLIGMNGNKKQALALLKQLQNHIENDITLRLQRSLTLVSSRRGVQFLDYELRTVAKTNTLRLFIPRALVEQQLLRLKAMKITRNQHYYPLHRPALVHLPDGVIVRKYHRDVLRFCQHYQLASNRQLMHTFISIMKYSMVKTFANKYKTSVRKIMRKYNKHGIFCVEEATGQICFMRPKR</sequence>
<evidence type="ECO:0000313" key="2">
    <source>
        <dbReference type="EMBL" id="HJH11335.1"/>
    </source>
</evidence>
<dbReference type="GO" id="GO:0006397">
    <property type="term" value="P:mRNA processing"/>
    <property type="evidence" value="ECO:0007669"/>
    <property type="project" value="InterPro"/>
</dbReference>
<reference evidence="2" key="1">
    <citation type="journal article" date="2021" name="PeerJ">
        <title>Extensive microbial diversity within the chicken gut microbiome revealed by metagenomics and culture.</title>
        <authorList>
            <person name="Gilroy R."/>
            <person name="Ravi A."/>
            <person name="Getino M."/>
            <person name="Pursley I."/>
            <person name="Horton D.L."/>
            <person name="Alikhan N.F."/>
            <person name="Baker D."/>
            <person name="Gharbi K."/>
            <person name="Hall N."/>
            <person name="Watson M."/>
            <person name="Adriaenssens E.M."/>
            <person name="Foster-Nyarko E."/>
            <person name="Jarju S."/>
            <person name="Secka A."/>
            <person name="Antonio M."/>
            <person name="Oren A."/>
            <person name="Chaudhuri R.R."/>
            <person name="La Ragione R."/>
            <person name="Hildebrand F."/>
            <person name="Pallen M.J."/>
        </authorList>
    </citation>
    <scope>NUCLEOTIDE SEQUENCE</scope>
    <source>
        <strain evidence="2">CHK160-4876</strain>
    </source>
</reference>
<dbReference type="Pfam" id="PF01348">
    <property type="entry name" value="Intron_maturas2"/>
    <property type="match status" value="1"/>
</dbReference>
<gene>
    <name evidence="2" type="ORF">K8V30_06595</name>
</gene>
<dbReference type="GO" id="GO:0006315">
    <property type="term" value="P:homing of group II introns"/>
    <property type="evidence" value="ECO:0007669"/>
    <property type="project" value="TreeGrafter"/>
</dbReference>
<accession>A0A921NBH6</accession>